<dbReference type="InterPro" id="IPR002542">
    <property type="entry name" value="T20D4.11-like_dom"/>
</dbReference>
<evidence type="ECO:0000256" key="1">
    <source>
        <dbReference type="SAM" id="SignalP"/>
    </source>
</evidence>
<evidence type="ECO:0000259" key="2">
    <source>
        <dbReference type="Pfam" id="PF01579"/>
    </source>
</evidence>
<dbReference type="FunCoup" id="G0NEX6">
    <property type="interactions" value="1883"/>
</dbReference>
<dbReference type="EMBL" id="GL379874">
    <property type="protein sequence ID" value="EGT59004.1"/>
    <property type="molecule type" value="Genomic_DNA"/>
</dbReference>
<accession>G0NEX6</accession>
<dbReference type="OMA" id="AQSCKNG"/>
<dbReference type="PANTHER" id="PTHR37429">
    <property type="entry name" value="PROTEIN CBG19148-RELATED"/>
    <property type="match status" value="1"/>
</dbReference>
<protein>
    <recommendedName>
        <fullName evidence="2">T20D4.11-like domain-containing protein</fullName>
    </recommendedName>
</protein>
<evidence type="ECO:0000313" key="3">
    <source>
        <dbReference type="EMBL" id="EGT59004.1"/>
    </source>
</evidence>
<reference evidence="4" key="1">
    <citation type="submission" date="2011-07" db="EMBL/GenBank/DDBJ databases">
        <authorList>
            <consortium name="Caenorhabditis brenneri Sequencing and Analysis Consortium"/>
            <person name="Wilson R.K."/>
        </authorList>
    </citation>
    <scope>NUCLEOTIDE SEQUENCE [LARGE SCALE GENOMIC DNA]</scope>
    <source>
        <strain evidence="4">PB2801</strain>
    </source>
</reference>
<name>G0NEX6_CAEBE</name>
<organism evidence="4">
    <name type="scientific">Caenorhabditis brenneri</name>
    <name type="common">Nematode worm</name>
    <dbReference type="NCBI Taxonomy" id="135651"/>
    <lineage>
        <taxon>Eukaryota</taxon>
        <taxon>Metazoa</taxon>
        <taxon>Ecdysozoa</taxon>
        <taxon>Nematoda</taxon>
        <taxon>Chromadorea</taxon>
        <taxon>Rhabditida</taxon>
        <taxon>Rhabditina</taxon>
        <taxon>Rhabditomorpha</taxon>
        <taxon>Rhabditoidea</taxon>
        <taxon>Rhabditidae</taxon>
        <taxon>Peloderinae</taxon>
        <taxon>Caenorhabditis</taxon>
    </lineage>
</organism>
<dbReference type="HOGENOM" id="CLU_1462597_0_0_1"/>
<dbReference type="Pfam" id="PF01579">
    <property type="entry name" value="DUF19"/>
    <property type="match status" value="1"/>
</dbReference>
<gene>
    <name evidence="3" type="ORF">CAEBREN_04120</name>
</gene>
<dbReference type="InParanoid" id="G0NEX6"/>
<feature type="chain" id="PRO_5003405668" description="T20D4.11-like domain-containing protein" evidence="1">
    <location>
        <begin position="21"/>
        <end position="189"/>
    </location>
</feature>
<keyword evidence="4" id="KW-1185">Reference proteome</keyword>
<dbReference type="AlphaFoldDB" id="G0NEX6"/>
<dbReference type="eggNOG" id="ENOG502TG97">
    <property type="taxonomic scope" value="Eukaryota"/>
</dbReference>
<dbReference type="PANTHER" id="PTHR37429:SF3">
    <property type="entry name" value="DUF19 DOMAIN-CONTAINING PROTEIN"/>
    <property type="match status" value="1"/>
</dbReference>
<proteinExistence type="predicted"/>
<feature type="signal peptide" evidence="1">
    <location>
        <begin position="1"/>
        <end position="20"/>
    </location>
</feature>
<keyword evidence="1" id="KW-0732">Signal</keyword>
<feature type="domain" description="T20D4.11-like" evidence="2">
    <location>
        <begin position="35"/>
        <end position="188"/>
    </location>
</feature>
<evidence type="ECO:0000313" key="4">
    <source>
        <dbReference type="Proteomes" id="UP000008068"/>
    </source>
</evidence>
<dbReference type="OrthoDB" id="5771518at2759"/>
<dbReference type="Proteomes" id="UP000008068">
    <property type="component" value="Unassembled WGS sequence"/>
</dbReference>
<sequence length="189" mass="21481">MIRVFSLFLLCIISSHQVFGFLEEAEGVIPKDRTCDPDEERSAQSCKNGVTVLSATFESIQGQHESFTASDHIGINQNCKTSLTCLKSYVGCSDITQEDVDTLTKKCNYMTYLTGGFYACSQKLKGRKAESPCLLNFFDAVVEPKETPCGEWSNNRACLKWTIRDACGRSYWKQYKPYWHLRYSLMKCV</sequence>